<comment type="caution">
    <text evidence="1">The sequence shown here is derived from an EMBL/GenBank/DDBJ whole genome shotgun (WGS) entry which is preliminary data.</text>
</comment>
<dbReference type="EMBL" id="ANIZ01003871">
    <property type="protein sequence ID" value="ETI30704.1"/>
    <property type="molecule type" value="Genomic_DNA"/>
</dbReference>
<dbReference type="Proteomes" id="UP000018721">
    <property type="component" value="Unassembled WGS sequence"/>
</dbReference>
<organism evidence="1 2">
    <name type="scientific">Phytophthora nicotianae P1569</name>
    <dbReference type="NCBI Taxonomy" id="1317065"/>
    <lineage>
        <taxon>Eukaryota</taxon>
        <taxon>Sar</taxon>
        <taxon>Stramenopiles</taxon>
        <taxon>Oomycota</taxon>
        <taxon>Peronosporomycetes</taxon>
        <taxon>Peronosporales</taxon>
        <taxon>Peronosporaceae</taxon>
        <taxon>Phytophthora</taxon>
    </lineage>
</organism>
<keyword evidence="2" id="KW-1185">Reference proteome</keyword>
<evidence type="ECO:0000313" key="2">
    <source>
        <dbReference type="Proteomes" id="UP000018721"/>
    </source>
</evidence>
<dbReference type="AlphaFoldDB" id="V9DV10"/>
<evidence type="ECO:0000313" key="1">
    <source>
        <dbReference type="EMBL" id="ETI30704.1"/>
    </source>
</evidence>
<proteinExistence type="predicted"/>
<name>V9DV10_PHYNI</name>
<gene>
    <name evidence="1" type="ORF">F443_22198</name>
</gene>
<protein>
    <submittedName>
        <fullName evidence="1">Uncharacterized protein</fullName>
    </submittedName>
</protein>
<dbReference type="HOGENOM" id="CLU_3378178_0_0_1"/>
<accession>V9DV10</accession>
<reference evidence="1 2" key="1">
    <citation type="submission" date="2013-11" db="EMBL/GenBank/DDBJ databases">
        <title>The Genome Sequence of Phytophthora parasitica P1569.</title>
        <authorList>
            <consortium name="The Broad Institute Genomics Platform"/>
            <person name="Russ C."/>
            <person name="Tyler B."/>
            <person name="Panabieres F."/>
            <person name="Shan W."/>
            <person name="Tripathy S."/>
            <person name="Grunwald N."/>
            <person name="Machado M."/>
            <person name="Johnson C.S."/>
            <person name="Arredondo F."/>
            <person name="Hong C."/>
            <person name="Coffey M."/>
            <person name="Young S.K."/>
            <person name="Zeng Q."/>
            <person name="Gargeya S."/>
            <person name="Fitzgerald M."/>
            <person name="Abouelleil A."/>
            <person name="Alvarado L."/>
            <person name="Chapman S.B."/>
            <person name="Gainer-Dewar J."/>
            <person name="Goldberg J."/>
            <person name="Griggs A."/>
            <person name="Gujja S."/>
            <person name="Hansen M."/>
            <person name="Howarth C."/>
            <person name="Imamovic A."/>
            <person name="Ireland A."/>
            <person name="Larimer J."/>
            <person name="McCowan C."/>
            <person name="Murphy C."/>
            <person name="Pearson M."/>
            <person name="Poon T.W."/>
            <person name="Priest M."/>
            <person name="Roberts A."/>
            <person name="Saif S."/>
            <person name="Shea T."/>
            <person name="Sykes S."/>
            <person name="Wortman J."/>
            <person name="Nusbaum C."/>
            <person name="Birren B."/>
        </authorList>
    </citation>
    <scope>NUCLEOTIDE SEQUENCE [LARGE SCALE GENOMIC DNA]</scope>
    <source>
        <strain evidence="1 2">P1569</strain>
    </source>
</reference>
<sequence length="34" mass="3376">MVSCAAAVLASGQKPSSSPRVAKCTELHCGSGEL</sequence>